<dbReference type="EMBL" id="JAUOPG010000010">
    <property type="protein sequence ID" value="MDO6454742.1"/>
    <property type="molecule type" value="Genomic_DNA"/>
</dbReference>
<evidence type="ECO:0000313" key="4">
    <source>
        <dbReference type="Proteomes" id="UP001177341"/>
    </source>
</evidence>
<dbReference type="AlphaFoldDB" id="A0AAW7XKH9"/>
<evidence type="ECO:0000313" key="3">
    <source>
        <dbReference type="Proteomes" id="UP001169862"/>
    </source>
</evidence>
<dbReference type="EMBL" id="JAUYVO010000005">
    <property type="protein sequence ID" value="MDP2522565.1"/>
    <property type="molecule type" value="Genomic_DNA"/>
</dbReference>
<gene>
    <name evidence="1" type="ORF">Q4490_14300</name>
    <name evidence="2" type="ORF">Q8W30_08265</name>
</gene>
<dbReference type="Gene3D" id="2.40.10.320">
    <property type="entry name" value="Uncharacterised protein PF13642 yp_926445, N-terminal domain"/>
    <property type="match status" value="1"/>
</dbReference>
<protein>
    <submittedName>
        <fullName evidence="1">DUF4144 family protein</fullName>
    </submittedName>
</protein>
<accession>A0AAW7XKH9</accession>
<reference evidence="1" key="1">
    <citation type="submission" date="2023-07" db="EMBL/GenBank/DDBJ databases">
        <title>Genome content predicts the carbon catabolic preferences of heterotrophic bacteria.</title>
        <authorList>
            <person name="Gralka M."/>
        </authorList>
    </citation>
    <scope>NUCLEOTIDE SEQUENCE</scope>
    <source>
        <strain evidence="2">5G01</strain>
        <strain evidence="1">I2M16</strain>
    </source>
</reference>
<keyword evidence="4" id="KW-1185">Reference proteome</keyword>
<evidence type="ECO:0000313" key="2">
    <source>
        <dbReference type="EMBL" id="MDP2522565.1"/>
    </source>
</evidence>
<sequence>MRWPALLSYVGDNELVFIANQSEWMSDSDLQSPHFDEGDRIIDTDGCLYQPEKSEKGIELVKLEEKYTLEDLVGLVQAHMFEQAGATCVSKVGATSIDQLMTIMEALSEYDKP</sequence>
<dbReference type="RefSeq" id="WP_303479395.1">
    <property type="nucleotide sequence ID" value="NZ_CAXHZV010000021.1"/>
</dbReference>
<evidence type="ECO:0000313" key="1">
    <source>
        <dbReference type="EMBL" id="MDO6454742.1"/>
    </source>
</evidence>
<dbReference type="InterPro" id="IPR025284">
    <property type="entry name" value="DUF4144"/>
</dbReference>
<proteinExistence type="predicted"/>
<dbReference type="Pfam" id="PF13642">
    <property type="entry name" value="DUF4144"/>
    <property type="match status" value="1"/>
</dbReference>
<dbReference type="Proteomes" id="UP001177341">
    <property type="component" value="Unassembled WGS sequence"/>
</dbReference>
<name>A0AAW7XKH9_9GAMM</name>
<comment type="caution">
    <text evidence="1">The sequence shown here is derived from an EMBL/GenBank/DDBJ whole genome shotgun (WGS) entry which is preliminary data.</text>
</comment>
<dbReference type="Proteomes" id="UP001169862">
    <property type="component" value="Unassembled WGS sequence"/>
</dbReference>
<organism evidence="1 3">
    <name type="scientific">Neptunomonas phycophila</name>
    <dbReference type="NCBI Taxonomy" id="1572645"/>
    <lineage>
        <taxon>Bacteria</taxon>
        <taxon>Pseudomonadati</taxon>
        <taxon>Pseudomonadota</taxon>
        <taxon>Gammaproteobacteria</taxon>
        <taxon>Oceanospirillales</taxon>
        <taxon>Oceanospirillaceae</taxon>
        <taxon>Neptunomonas</taxon>
    </lineage>
</organism>